<dbReference type="Pfam" id="PF01012">
    <property type="entry name" value="ETF"/>
    <property type="match status" value="1"/>
</dbReference>
<reference evidence="10 11" key="1">
    <citation type="submission" date="2018-12" db="EMBL/GenBank/DDBJ databases">
        <title>Complete genome sequence of Iodobacter sp. H11R3.</title>
        <authorList>
            <person name="Bae J.-W."/>
        </authorList>
    </citation>
    <scope>NUCLEOTIDE SEQUENCE [LARGE SCALE GENOMIC DNA]</scope>
    <source>
        <strain evidence="10 11">H11R3</strain>
    </source>
</reference>
<evidence type="ECO:0000256" key="2">
    <source>
        <dbReference type="ARBA" id="ARBA00022630"/>
    </source>
</evidence>
<dbReference type="PANTHER" id="PTHR43153:SF1">
    <property type="entry name" value="ELECTRON TRANSFER FLAVOPROTEIN SUBUNIT ALPHA, MITOCHONDRIAL"/>
    <property type="match status" value="1"/>
</dbReference>
<evidence type="ECO:0000256" key="4">
    <source>
        <dbReference type="ARBA" id="ARBA00022982"/>
    </source>
</evidence>
<dbReference type="KEGG" id="iod:EJO50_03580"/>
<dbReference type="InterPro" id="IPR001308">
    <property type="entry name" value="ETF_a/FixB"/>
</dbReference>
<evidence type="ECO:0000256" key="3">
    <source>
        <dbReference type="ARBA" id="ARBA00022827"/>
    </source>
</evidence>
<feature type="binding site" evidence="8">
    <location>
        <position position="204"/>
    </location>
    <ligand>
        <name>FAD</name>
        <dbReference type="ChEBI" id="CHEBI:57692"/>
    </ligand>
</feature>
<organism evidence="10 11">
    <name type="scientific">Iodobacter ciconiae</name>
    <dbReference type="NCBI Taxonomy" id="2496266"/>
    <lineage>
        <taxon>Bacteria</taxon>
        <taxon>Pseudomonadati</taxon>
        <taxon>Pseudomonadota</taxon>
        <taxon>Betaproteobacteria</taxon>
        <taxon>Neisseriales</taxon>
        <taxon>Chitinibacteraceae</taxon>
        <taxon>Iodobacter</taxon>
    </lineage>
</organism>
<dbReference type="AlphaFoldDB" id="A0A3S8ZQA6"/>
<dbReference type="PIRSF" id="PIRSF000089">
    <property type="entry name" value="Electra_flavoP_a"/>
    <property type="match status" value="1"/>
</dbReference>
<evidence type="ECO:0000256" key="8">
    <source>
        <dbReference type="PIRSR" id="PIRSR000089-1"/>
    </source>
</evidence>
<dbReference type="InterPro" id="IPR014730">
    <property type="entry name" value="ETF_a/b_N"/>
</dbReference>
<evidence type="ECO:0000256" key="5">
    <source>
        <dbReference type="ARBA" id="ARBA00025649"/>
    </source>
</evidence>
<keyword evidence="11" id="KW-1185">Reference proteome</keyword>
<dbReference type="InterPro" id="IPR033947">
    <property type="entry name" value="ETF_alpha_N"/>
</dbReference>
<comment type="cofactor">
    <cofactor evidence="8">
        <name>FAD</name>
        <dbReference type="ChEBI" id="CHEBI:57692"/>
    </cofactor>
    <text evidence="8">Binds 1 FAD per dimer.</text>
</comment>
<dbReference type="EMBL" id="CP034433">
    <property type="protein sequence ID" value="AZN35648.1"/>
    <property type="molecule type" value="Genomic_DNA"/>
</dbReference>
<gene>
    <name evidence="10" type="ORF">EJO50_03580</name>
</gene>
<dbReference type="SUPFAM" id="SSF52402">
    <property type="entry name" value="Adenine nucleotide alpha hydrolases-like"/>
    <property type="match status" value="1"/>
</dbReference>
<name>A0A3S8ZQA6_9NEIS</name>
<dbReference type="Proteomes" id="UP000282438">
    <property type="component" value="Chromosome"/>
</dbReference>
<dbReference type="InterPro" id="IPR014729">
    <property type="entry name" value="Rossmann-like_a/b/a_fold"/>
</dbReference>
<dbReference type="CDD" id="cd01715">
    <property type="entry name" value="ETF_alpha"/>
    <property type="match status" value="1"/>
</dbReference>
<dbReference type="GO" id="GO:0009055">
    <property type="term" value="F:electron transfer activity"/>
    <property type="evidence" value="ECO:0007669"/>
    <property type="project" value="InterPro"/>
</dbReference>
<evidence type="ECO:0000313" key="10">
    <source>
        <dbReference type="EMBL" id="AZN35648.1"/>
    </source>
</evidence>
<dbReference type="InterPro" id="IPR014731">
    <property type="entry name" value="ETF_asu_C"/>
</dbReference>
<proteinExistence type="inferred from homology"/>
<evidence type="ECO:0000259" key="9">
    <source>
        <dbReference type="SMART" id="SM00893"/>
    </source>
</evidence>
<dbReference type="GO" id="GO:0033539">
    <property type="term" value="P:fatty acid beta-oxidation using acyl-CoA dehydrogenase"/>
    <property type="evidence" value="ECO:0007669"/>
    <property type="project" value="TreeGrafter"/>
</dbReference>
<evidence type="ECO:0000256" key="6">
    <source>
        <dbReference type="ARBA" id="ARBA00068674"/>
    </source>
</evidence>
<keyword evidence="4" id="KW-0249">Electron transport</keyword>
<dbReference type="FunFam" id="3.40.50.1220:FF:000001">
    <property type="entry name" value="Electron transfer flavoprotein, alpha subunit"/>
    <property type="match status" value="1"/>
</dbReference>
<dbReference type="SMART" id="SM00893">
    <property type="entry name" value="ETF"/>
    <property type="match status" value="1"/>
</dbReference>
<keyword evidence="3 8" id="KW-0274">FAD</keyword>
<evidence type="ECO:0000313" key="11">
    <source>
        <dbReference type="Proteomes" id="UP000282438"/>
    </source>
</evidence>
<dbReference type="Pfam" id="PF00766">
    <property type="entry name" value="ETF_alpha"/>
    <property type="match status" value="1"/>
</dbReference>
<feature type="binding site" evidence="8">
    <location>
        <position position="280"/>
    </location>
    <ligand>
        <name>FAD</name>
        <dbReference type="ChEBI" id="CHEBI:57692"/>
    </ligand>
</feature>
<evidence type="ECO:0000256" key="7">
    <source>
        <dbReference type="ARBA" id="ARBA00079299"/>
    </source>
</evidence>
<feature type="binding site" evidence="8">
    <location>
        <begin position="228"/>
        <end position="229"/>
    </location>
    <ligand>
        <name>FAD</name>
        <dbReference type="ChEBI" id="CHEBI:57692"/>
    </ligand>
</feature>
<feature type="binding site" evidence="8">
    <location>
        <begin position="242"/>
        <end position="246"/>
    </location>
    <ligand>
        <name>FAD</name>
        <dbReference type="ChEBI" id="CHEBI:57692"/>
    </ligand>
</feature>
<dbReference type="Gene3D" id="3.40.50.620">
    <property type="entry name" value="HUPs"/>
    <property type="match status" value="1"/>
</dbReference>
<feature type="binding site" evidence="8">
    <location>
        <begin position="259"/>
        <end position="266"/>
    </location>
    <ligand>
        <name>FAD</name>
        <dbReference type="ChEBI" id="CHEBI:57692"/>
    </ligand>
</feature>
<feature type="domain" description="Electron transfer flavoprotein alpha/beta-subunit N-terminal" evidence="9">
    <location>
        <begin position="3"/>
        <end position="176"/>
    </location>
</feature>
<dbReference type="Gene3D" id="3.40.50.1220">
    <property type="entry name" value="TPP-binding domain"/>
    <property type="match status" value="1"/>
</dbReference>
<dbReference type="SUPFAM" id="SSF52467">
    <property type="entry name" value="DHS-like NAD/FAD-binding domain"/>
    <property type="match status" value="1"/>
</dbReference>
<keyword evidence="2" id="KW-0285">Flavoprotein</keyword>
<evidence type="ECO:0000256" key="1">
    <source>
        <dbReference type="ARBA" id="ARBA00005817"/>
    </source>
</evidence>
<dbReference type="InterPro" id="IPR029035">
    <property type="entry name" value="DHS-like_NAD/FAD-binding_dom"/>
</dbReference>
<dbReference type="GO" id="GO:0050660">
    <property type="term" value="F:flavin adenine dinucleotide binding"/>
    <property type="evidence" value="ECO:0007669"/>
    <property type="project" value="InterPro"/>
</dbReference>
<dbReference type="OrthoDB" id="9770286at2"/>
<accession>A0A3S8ZQA6</accession>
<keyword evidence="4" id="KW-0813">Transport</keyword>
<protein>
    <recommendedName>
        <fullName evidence="6">Electron transfer flavoprotein subunit alpha</fullName>
    </recommendedName>
    <alternativeName>
        <fullName evidence="7">Electron transfer flavoprotein large subunit</fullName>
    </alternativeName>
</protein>
<dbReference type="RefSeq" id="WP_125971659.1">
    <property type="nucleotide sequence ID" value="NZ_CP034433.1"/>
</dbReference>
<comment type="similarity">
    <text evidence="1">Belongs to the ETF alpha-subunit/FixB family.</text>
</comment>
<sequence>MTVLILAEHDGKQIKKATRQAVTAAAAWNAPIHLVVLGHELQAVTAEAAAIAGVSEVICVDAPALAHALAEDVAALLLDLAPKYQVILAPYSAAAKNALPRVAALLDVAMISDVISISAPATYIRPTYAGSVLTTVESSDAVQVLTVRASSFDAAANGPAANIVDHAALAALSSQNQARFVSATHTISDRPELASARVVVTGGRPLETRFDAILNPLAAKLGAAIGATRAAVDAGFAPNDLQVGQTGTVVAPELYIAAGVSGAAQHLAGMKDSKVIVAINLDPDAAIFQVADFGLVADLFEAVPELTAALVAE</sequence>
<dbReference type="PANTHER" id="PTHR43153">
    <property type="entry name" value="ELECTRON TRANSFER FLAVOPROTEIN ALPHA"/>
    <property type="match status" value="1"/>
</dbReference>
<comment type="function">
    <text evidence="5">The electron transfer flavoprotein serves as a specific electron acceptor for other dehydrogenases. It transfers the electrons to the main respiratory chain via ETF-ubiquinone oxidoreductase (ETF dehydrogenase).</text>
</comment>